<comment type="similarity">
    <text evidence="1 3">Belongs to the short-chain dehydrogenases/reductases (SDR) family.</text>
</comment>
<dbReference type="Gene3D" id="3.40.50.720">
    <property type="entry name" value="NAD(P)-binding Rossmann-like Domain"/>
    <property type="match status" value="1"/>
</dbReference>
<dbReference type="InterPro" id="IPR002347">
    <property type="entry name" value="SDR_fam"/>
</dbReference>
<evidence type="ECO:0000256" key="1">
    <source>
        <dbReference type="ARBA" id="ARBA00006484"/>
    </source>
</evidence>
<organism evidence="4 5">
    <name type="scientific">Symbiodinium necroappetens</name>
    <dbReference type="NCBI Taxonomy" id="1628268"/>
    <lineage>
        <taxon>Eukaryota</taxon>
        <taxon>Sar</taxon>
        <taxon>Alveolata</taxon>
        <taxon>Dinophyceae</taxon>
        <taxon>Suessiales</taxon>
        <taxon>Symbiodiniaceae</taxon>
        <taxon>Symbiodinium</taxon>
    </lineage>
</organism>
<dbReference type="InterPro" id="IPR036291">
    <property type="entry name" value="NAD(P)-bd_dom_sf"/>
</dbReference>
<evidence type="ECO:0000256" key="3">
    <source>
        <dbReference type="RuleBase" id="RU000363"/>
    </source>
</evidence>
<dbReference type="PRINTS" id="PR00081">
    <property type="entry name" value="GDHRDH"/>
</dbReference>
<dbReference type="Pfam" id="PF00106">
    <property type="entry name" value="adh_short"/>
    <property type="match status" value="1"/>
</dbReference>
<accession>A0A812INU0</accession>
<dbReference type="AlphaFoldDB" id="A0A812INU0"/>
<keyword evidence="2" id="KW-0560">Oxidoreductase</keyword>
<dbReference type="GO" id="GO:0016491">
    <property type="term" value="F:oxidoreductase activity"/>
    <property type="evidence" value="ECO:0007669"/>
    <property type="project" value="UniProtKB-KW"/>
</dbReference>
<reference evidence="4" key="1">
    <citation type="submission" date="2021-02" db="EMBL/GenBank/DDBJ databases">
        <authorList>
            <person name="Dougan E. K."/>
            <person name="Rhodes N."/>
            <person name="Thang M."/>
            <person name="Chan C."/>
        </authorList>
    </citation>
    <scope>NUCLEOTIDE SEQUENCE</scope>
</reference>
<dbReference type="PRINTS" id="PR00080">
    <property type="entry name" value="SDRFAMILY"/>
</dbReference>
<dbReference type="PANTHER" id="PTHR43391">
    <property type="entry name" value="RETINOL DEHYDROGENASE-RELATED"/>
    <property type="match status" value="1"/>
</dbReference>
<dbReference type="CDD" id="cd05233">
    <property type="entry name" value="SDR_c"/>
    <property type="match status" value="1"/>
</dbReference>
<proteinExistence type="inferred from homology"/>
<sequence>MKEFKDRVAVITGAGSGIGLGIARALAARGMKLVLSDLNEETLAAAVAELSPTTSVVGRACNVAELDSVQALADYTIETYGAVHVLCNNAGIGLPTSATKMKLEDWKWIIDVDLWGPIYGVKVFLPLIEAQGEGHISSTSSMAGLLAAQMMGAYNVAKHGVIALMASLERELRARDSAVRASVLCPGPINTNISRNSVSFRPGQAKPKTDGARSGKLAKNIQASLEQGMQPNEVGELVANAIENDKFWILTHPHWAKGVQRQLDALRDDQTLTRV</sequence>
<dbReference type="EMBL" id="CAJNJA010000001">
    <property type="protein sequence ID" value="CAE7149137.1"/>
    <property type="molecule type" value="Genomic_DNA"/>
</dbReference>
<keyword evidence="5" id="KW-1185">Reference proteome</keyword>
<evidence type="ECO:0000313" key="5">
    <source>
        <dbReference type="Proteomes" id="UP000601435"/>
    </source>
</evidence>
<comment type="caution">
    <text evidence="4">The sequence shown here is derived from an EMBL/GenBank/DDBJ whole genome shotgun (WGS) entry which is preliminary data.</text>
</comment>
<protein>
    <submittedName>
        <fullName evidence="4">SadH protein</fullName>
    </submittedName>
</protein>
<dbReference type="Proteomes" id="UP000601435">
    <property type="component" value="Unassembled WGS sequence"/>
</dbReference>
<evidence type="ECO:0000256" key="2">
    <source>
        <dbReference type="ARBA" id="ARBA00023002"/>
    </source>
</evidence>
<name>A0A812INU0_9DINO</name>
<gene>
    <name evidence="4" type="primary">sadH</name>
    <name evidence="4" type="ORF">SNEC2469_LOCUS84</name>
</gene>
<evidence type="ECO:0000313" key="4">
    <source>
        <dbReference type="EMBL" id="CAE7149137.1"/>
    </source>
</evidence>
<dbReference type="SUPFAM" id="SSF51735">
    <property type="entry name" value="NAD(P)-binding Rossmann-fold domains"/>
    <property type="match status" value="1"/>
</dbReference>
<dbReference type="PANTHER" id="PTHR43391:SF82">
    <property type="entry name" value="OXIDOREDUCTASE SADH-RELATED"/>
    <property type="match status" value="1"/>
</dbReference>
<dbReference type="OrthoDB" id="311525at2759"/>